<gene>
    <name evidence="10" type="primary">ACA2</name>
    <name evidence="10" type="ORF">FRACYDRAFT_264494</name>
</gene>
<feature type="region of interest" description="Disordered" evidence="7">
    <location>
        <begin position="479"/>
        <end position="507"/>
    </location>
</feature>
<keyword evidence="3" id="KW-0479">Metal-binding</keyword>
<keyword evidence="8" id="KW-0472">Membrane</keyword>
<feature type="region of interest" description="Disordered" evidence="7">
    <location>
        <begin position="41"/>
        <end position="112"/>
    </location>
</feature>
<feature type="domain" description="Alpha-carbonic anhydrase" evidence="9">
    <location>
        <begin position="231"/>
        <end position="646"/>
    </location>
</feature>
<keyword evidence="4" id="KW-0862">Zinc</keyword>
<name>A0A1E7ESD8_9STRA</name>
<dbReference type="PROSITE" id="PS51144">
    <property type="entry name" value="ALPHA_CA_2"/>
    <property type="match status" value="1"/>
</dbReference>
<keyword evidence="8" id="KW-1133">Transmembrane helix</keyword>
<proteinExistence type="inferred from homology"/>
<evidence type="ECO:0000256" key="5">
    <source>
        <dbReference type="ARBA" id="ARBA00023239"/>
    </source>
</evidence>
<dbReference type="EMBL" id="KV784379">
    <property type="protein sequence ID" value="OEU08765.1"/>
    <property type="molecule type" value="Genomic_DNA"/>
</dbReference>
<keyword evidence="11" id="KW-1185">Reference proteome</keyword>
<evidence type="ECO:0000256" key="4">
    <source>
        <dbReference type="ARBA" id="ARBA00022833"/>
    </source>
</evidence>
<dbReference type="Pfam" id="PF00194">
    <property type="entry name" value="Carb_anhydrase"/>
    <property type="match status" value="1"/>
</dbReference>
<sequence>MNIRQHTAAIVFLVFLTIGIIGVGLVIGRSRKDNIVSSEVDITNDNSDKNNTGGLRRPPAPEIEDEDSFPSSSIGIGSDATSNSGGRSPLATFVEPTDIPTNSPLPTPLQTKLPTTMLPSGTPTSNNNNGNNMIPYIYPENSMSPPRSQRPPRGYFNYDSSQQSLYGPGYPVIGYDNKNELVVQYANNLWKLYRPPLPIPTSTAIAITNNLDNDNDNTDYQNSPYNYYYWDEFGPNNYGFGPWEDTLTKRNMRGNDNNQCGNVGNQSPIDIRLSGVACVEHHQIRSRAGDFRIGGNDNNIQLQILPSKLRIWVQRRPCRDLNNPVCSEPDPPHADFPNGWGGFSDMLHVDFKFPAEHRINGQTFDGEMQIYHIHPGRKRLPVVSVLIKVYEDDYHDDYDHNEGHNEYLQQVIDAYQYEHDTNMARCANNAIRHRRKNRRRRRLQTRAGGGGGATKTRKDEELATKNITIAYGAKGYNSTSDDTTIEDNTEANRGYAGGEKNVGEGDGDAGYSNIERLANATFGGSWEKLQRYANLSRGTDSNFTTQKEEHRRRLALRWNPYHESLIPTYYFYGYDGGLTEPPCTEIVSWFVMDKPMIISKNQLEQMKYILFTNVNGDTCEETSVHFHNSVARPIQETSNRQVWHCTRNDFVPDHERPT</sequence>
<evidence type="ECO:0000256" key="2">
    <source>
        <dbReference type="ARBA" id="ARBA00012925"/>
    </source>
</evidence>
<dbReference type="EC" id="4.2.1.1" evidence="2"/>
<protein>
    <recommendedName>
        <fullName evidence="2">carbonic anhydrase</fullName>
        <ecNumber evidence="2">4.2.1.1</ecNumber>
    </recommendedName>
</protein>
<dbReference type="InterPro" id="IPR023561">
    <property type="entry name" value="Carbonic_anhydrase_a-class"/>
</dbReference>
<dbReference type="InterPro" id="IPR036398">
    <property type="entry name" value="CA_dom_sf"/>
</dbReference>
<organism evidence="10 11">
    <name type="scientific">Fragilariopsis cylindrus CCMP1102</name>
    <dbReference type="NCBI Taxonomy" id="635003"/>
    <lineage>
        <taxon>Eukaryota</taxon>
        <taxon>Sar</taxon>
        <taxon>Stramenopiles</taxon>
        <taxon>Ochrophyta</taxon>
        <taxon>Bacillariophyta</taxon>
        <taxon>Bacillariophyceae</taxon>
        <taxon>Bacillariophycidae</taxon>
        <taxon>Bacillariales</taxon>
        <taxon>Bacillariaceae</taxon>
        <taxon>Fragilariopsis</taxon>
    </lineage>
</organism>
<evidence type="ECO:0000256" key="3">
    <source>
        <dbReference type="ARBA" id="ARBA00022723"/>
    </source>
</evidence>
<evidence type="ECO:0000256" key="1">
    <source>
        <dbReference type="ARBA" id="ARBA00010718"/>
    </source>
</evidence>
<dbReference type="KEGG" id="fcy:FRACYDRAFT_264494"/>
<feature type="compositionally biased region" description="Polar residues" evidence="7">
    <location>
        <begin position="69"/>
        <end position="86"/>
    </location>
</feature>
<dbReference type="PANTHER" id="PTHR18952:SF265">
    <property type="entry name" value="CARBONIC ANHYDRASE"/>
    <property type="match status" value="1"/>
</dbReference>
<dbReference type="SMART" id="SM01057">
    <property type="entry name" value="Carb_anhydrase"/>
    <property type="match status" value="1"/>
</dbReference>
<feature type="compositionally biased region" description="Polar residues" evidence="7">
    <location>
        <begin position="41"/>
        <end position="53"/>
    </location>
</feature>
<dbReference type="SUPFAM" id="SSF51069">
    <property type="entry name" value="Carbonic anhydrase"/>
    <property type="match status" value="1"/>
</dbReference>
<evidence type="ECO:0000313" key="10">
    <source>
        <dbReference type="EMBL" id="OEU08765.1"/>
    </source>
</evidence>
<keyword evidence="8" id="KW-0812">Transmembrane</keyword>
<accession>A0A1E7ESD8</accession>
<dbReference type="InterPro" id="IPR001148">
    <property type="entry name" value="CA_dom"/>
</dbReference>
<feature type="compositionally biased region" description="Basic residues" evidence="7">
    <location>
        <begin position="434"/>
        <end position="444"/>
    </location>
</feature>
<evidence type="ECO:0000313" key="11">
    <source>
        <dbReference type="Proteomes" id="UP000095751"/>
    </source>
</evidence>
<dbReference type="OrthoDB" id="42956at2759"/>
<feature type="transmembrane region" description="Helical" evidence="8">
    <location>
        <begin position="7"/>
        <end position="28"/>
    </location>
</feature>
<evidence type="ECO:0000259" key="9">
    <source>
        <dbReference type="PROSITE" id="PS51144"/>
    </source>
</evidence>
<dbReference type="GO" id="GO:0008270">
    <property type="term" value="F:zinc ion binding"/>
    <property type="evidence" value="ECO:0007669"/>
    <property type="project" value="InterPro"/>
</dbReference>
<keyword evidence="5" id="KW-0456">Lyase</keyword>
<evidence type="ECO:0000256" key="6">
    <source>
        <dbReference type="ARBA" id="ARBA00048348"/>
    </source>
</evidence>
<comment type="similarity">
    <text evidence="1">Belongs to the alpha-carbonic anhydrase family.</text>
</comment>
<dbReference type="PANTHER" id="PTHR18952">
    <property type="entry name" value="CARBONIC ANHYDRASE"/>
    <property type="match status" value="1"/>
</dbReference>
<dbReference type="InParanoid" id="A0A1E7ESD8"/>
<dbReference type="GO" id="GO:0004089">
    <property type="term" value="F:carbonate dehydratase activity"/>
    <property type="evidence" value="ECO:0007669"/>
    <property type="project" value="UniProtKB-EC"/>
</dbReference>
<dbReference type="AlphaFoldDB" id="A0A1E7ESD8"/>
<reference evidence="10 11" key="1">
    <citation type="submission" date="2016-09" db="EMBL/GenBank/DDBJ databases">
        <title>Extensive genetic diversity and differential bi-allelic expression allows diatom success in the polar Southern Ocean.</title>
        <authorList>
            <consortium name="DOE Joint Genome Institute"/>
            <person name="Mock T."/>
            <person name="Otillar R.P."/>
            <person name="Strauss J."/>
            <person name="Dupont C."/>
            <person name="Frickenhaus S."/>
            <person name="Maumus F."/>
            <person name="Mcmullan M."/>
            <person name="Sanges R."/>
            <person name="Schmutz J."/>
            <person name="Toseland A."/>
            <person name="Valas R."/>
            <person name="Veluchamy A."/>
            <person name="Ward B.J."/>
            <person name="Allen A."/>
            <person name="Barry K."/>
            <person name="Falciatore A."/>
            <person name="Ferrante M."/>
            <person name="Fortunato A.E."/>
            <person name="Gloeckner G."/>
            <person name="Gruber A."/>
            <person name="Hipkin R."/>
            <person name="Janech M."/>
            <person name="Kroth P."/>
            <person name="Leese F."/>
            <person name="Lindquist E."/>
            <person name="Lyon B.R."/>
            <person name="Martin J."/>
            <person name="Mayer C."/>
            <person name="Parker M."/>
            <person name="Quesneville H."/>
            <person name="Raymond J."/>
            <person name="Uhlig C."/>
            <person name="Valentin K.U."/>
            <person name="Worden A.Z."/>
            <person name="Armbrust E.V."/>
            <person name="Bowler C."/>
            <person name="Green B."/>
            <person name="Moulton V."/>
            <person name="Van Oosterhout C."/>
            <person name="Grigoriev I."/>
        </authorList>
    </citation>
    <scope>NUCLEOTIDE SEQUENCE [LARGE SCALE GENOMIC DNA]</scope>
    <source>
        <strain evidence="10 11">CCMP1102</strain>
    </source>
</reference>
<evidence type="ECO:0000256" key="7">
    <source>
        <dbReference type="SAM" id="MobiDB-lite"/>
    </source>
</evidence>
<comment type="catalytic activity">
    <reaction evidence="6">
        <text>hydrogencarbonate + H(+) = CO2 + H2O</text>
        <dbReference type="Rhea" id="RHEA:10748"/>
        <dbReference type="ChEBI" id="CHEBI:15377"/>
        <dbReference type="ChEBI" id="CHEBI:15378"/>
        <dbReference type="ChEBI" id="CHEBI:16526"/>
        <dbReference type="ChEBI" id="CHEBI:17544"/>
        <dbReference type="EC" id="4.2.1.1"/>
    </reaction>
</comment>
<dbReference type="Gene3D" id="3.10.200.10">
    <property type="entry name" value="Alpha carbonic anhydrase"/>
    <property type="match status" value="2"/>
</dbReference>
<dbReference type="Proteomes" id="UP000095751">
    <property type="component" value="Unassembled WGS sequence"/>
</dbReference>
<feature type="region of interest" description="Disordered" evidence="7">
    <location>
        <begin position="434"/>
        <end position="457"/>
    </location>
</feature>
<evidence type="ECO:0000256" key="8">
    <source>
        <dbReference type="SAM" id="Phobius"/>
    </source>
</evidence>